<dbReference type="PANTHER" id="PTHR30154">
    <property type="entry name" value="LEUCINE-RESPONSIVE REGULATORY PROTEIN"/>
    <property type="match status" value="1"/>
</dbReference>
<evidence type="ECO:0000259" key="4">
    <source>
        <dbReference type="PROSITE" id="PS50956"/>
    </source>
</evidence>
<dbReference type="CDD" id="cd00090">
    <property type="entry name" value="HTH_ARSR"/>
    <property type="match status" value="1"/>
</dbReference>
<dbReference type="GO" id="GO:0043200">
    <property type="term" value="P:response to amino acid"/>
    <property type="evidence" value="ECO:0007669"/>
    <property type="project" value="TreeGrafter"/>
</dbReference>
<keyword evidence="2" id="KW-0238">DNA-binding</keyword>
<evidence type="ECO:0000256" key="3">
    <source>
        <dbReference type="ARBA" id="ARBA00023163"/>
    </source>
</evidence>
<protein>
    <submittedName>
        <fullName evidence="5">Leucine-responsive regulatory protein</fullName>
    </submittedName>
</protein>
<dbReference type="Gene3D" id="3.30.70.920">
    <property type="match status" value="1"/>
</dbReference>
<organism evidence="5">
    <name type="scientific">mine drainage metagenome</name>
    <dbReference type="NCBI Taxonomy" id="410659"/>
    <lineage>
        <taxon>unclassified sequences</taxon>
        <taxon>metagenomes</taxon>
        <taxon>ecological metagenomes</taxon>
    </lineage>
</organism>
<evidence type="ECO:0000256" key="2">
    <source>
        <dbReference type="ARBA" id="ARBA00023125"/>
    </source>
</evidence>
<dbReference type="InterPro" id="IPR019888">
    <property type="entry name" value="Tscrpt_reg_AsnC-like"/>
</dbReference>
<dbReference type="Pfam" id="PF13412">
    <property type="entry name" value="HTH_24"/>
    <property type="match status" value="1"/>
</dbReference>
<dbReference type="Pfam" id="PF01037">
    <property type="entry name" value="AsnC_trans_reg"/>
    <property type="match status" value="1"/>
</dbReference>
<dbReference type="GO" id="GO:0005829">
    <property type="term" value="C:cytosol"/>
    <property type="evidence" value="ECO:0007669"/>
    <property type="project" value="TreeGrafter"/>
</dbReference>
<evidence type="ECO:0000313" key="5">
    <source>
        <dbReference type="EMBL" id="OIQ91333.1"/>
    </source>
</evidence>
<dbReference type="PROSITE" id="PS50956">
    <property type="entry name" value="HTH_ASNC_2"/>
    <property type="match status" value="1"/>
</dbReference>
<reference evidence="5" key="1">
    <citation type="submission" date="2016-10" db="EMBL/GenBank/DDBJ databases">
        <title>Sequence of Gallionella enrichment culture.</title>
        <authorList>
            <person name="Poehlein A."/>
            <person name="Muehling M."/>
            <person name="Daniel R."/>
        </authorList>
    </citation>
    <scope>NUCLEOTIDE SEQUENCE</scope>
</reference>
<dbReference type="EMBL" id="MLJW01000262">
    <property type="protein sequence ID" value="OIQ91333.1"/>
    <property type="molecule type" value="Genomic_DNA"/>
</dbReference>
<keyword evidence="3" id="KW-0804">Transcription</keyword>
<keyword evidence="1" id="KW-0805">Transcription regulation</keyword>
<dbReference type="InterPro" id="IPR011991">
    <property type="entry name" value="ArsR-like_HTH"/>
</dbReference>
<dbReference type="SMART" id="SM00344">
    <property type="entry name" value="HTH_ASNC"/>
    <property type="match status" value="1"/>
</dbReference>
<feature type="domain" description="HTH asnC-type" evidence="4">
    <location>
        <begin position="24"/>
        <end position="85"/>
    </location>
</feature>
<gene>
    <name evidence="5" type="primary">lrp_12</name>
    <name evidence="5" type="ORF">GALL_267300</name>
</gene>
<dbReference type="PRINTS" id="PR00033">
    <property type="entry name" value="HTHASNC"/>
</dbReference>
<comment type="caution">
    <text evidence="5">The sequence shown here is derived from an EMBL/GenBank/DDBJ whole genome shotgun (WGS) entry which is preliminary data.</text>
</comment>
<dbReference type="PANTHER" id="PTHR30154:SF54">
    <property type="entry name" value="POSSIBLE TRANSCRIPTIONAL REGULATORY PROTEIN (PROBABLY LRP_ASNC-FAMILY)"/>
    <property type="match status" value="1"/>
</dbReference>
<dbReference type="SUPFAM" id="SSF46785">
    <property type="entry name" value="Winged helix' DNA-binding domain"/>
    <property type="match status" value="1"/>
</dbReference>
<evidence type="ECO:0000256" key="1">
    <source>
        <dbReference type="ARBA" id="ARBA00023015"/>
    </source>
</evidence>
<dbReference type="GO" id="GO:0043565">
    <property type="term" value="F:sequence-specific DNA binding"/>
    <property type="evidence" value="ECO:0007669"/>
    <property type="project" value="InterPro"/>
</dbReference>
<accession>A0A1J5RTE2</accession>
<dbReference type="InterPro" id="IPR036388">
    <property type="entry name" value="WH-like_DNA-bd_sf"/>
</dbReference>
<dbReference type="InterPro" id="IPR019887">
    <property type="entry name" value="Tscrpt_reg_AsnC/Lrp_C"/>
</dbReference>
<dbReference type="Gene3D" id="1.10.10.10">
    <property type="entry name" value="Winged helix-like DNA-binding domain superfamily/Winged helix DNA-binding domain"/>
    <property type="match status" value="1"/>
</dbReference>
<sequence length="173" mass="18674">MAAHDSVSSRSSSTASQEVRTVALDEIDRRVLNLLQQDARMPNNALAAAVGIAPSTCLARVRTLRAAGVIRGFHAEVDPAALGRGLQAMVAVRMQSGARNRLSAFAQRLAARSEVLDLYFLAGADDFLVHVAVEDSDALREFVLEQLSAFPEVALTETSLIFEHIRTSSARSR</sequence>
<dbReference type="InterPro" id="IPR011008">
    <property type="entry name" value="Dimeric_a/b-barrel"/>
</dbReference>
<dbReference type="InterPro" id="IPR036390">
    <property type="entry name" value="WH_DNA-bd_sf"/>
</dbReference>
<dbReference type="InterPro" id="IPR000485">
    <property type="entry name" value="AsnC-type_HTH_dom"/>
</dbReference>
<dbReference type="SUPFAM" id="SSF54909">
    <property type="entry name" value="Dimeric alpha+beta barrel"/>
    <property type="match status" value="1"/>
</dbReference>
<name>A0A1J5RTE2_9ZZZZ</name>
<dbReference type="AlphaFoldDB" id="A0A1J5RTE2"/>
<proteinExistence type="predicted"/>